<dbReference type="Gene3D" id="2.60.40.2880">
    <property type="entry name" value="MmpS1-5, C-terminal soluble domain"/>
    <property type="match status" value="1"/>
</dbReference>
<accession>A0A7W7SNF2</accession>
<dbReference type="RefSeq" id="WP_184534031.1">
    <property type="nucleotide sequence ID" value="NZ_JACHJW010000001.1"/>
</dbReference>
<protein>
    <recommendedName>
        <fullName evidence="4">MmpS family membrane protein</fullName>
    </recommendedName>
</protein>
<feature type="transmembrane region" description="Helical" evidence="1">
    <location>
        <begin position="12"/>
        <end position="36"/>
    </location>
</feature>
<evidence type="ECO:0008006" key="4">
    <source>
        <dbReference type="Google" id="ProtNLM"/>
    </source>
</evidence>
<keyword evidence="3" id="KW-1185">Reference proteome</keyword>
<comment type="caution">
    <text evidence="2">The sequence shown here is derived from an EMBL/GenBank/DDBJ whole genome shotgun (WGS) entry which is preliminary data.</text>
</comment>
<organism evidence="2 3">
    <name type="scientific">Micromonospora polyrhachis</name>
    <dbReference type="NCBI Taxonomy" id="1282883"/>
    <lineage>
        <taxon>Bacteria</taxon>
        <taxon>Bacillati</taxon>
        <taxon>Actinomycetota</taxon>
        <taxon>Actinomycetes</taxon>
        <taxon>Micromonosporales</taxon>
        <taxon>Micromonosporaceae</taxon>
        <taxon>Micromonospora</taxon>
    </lineage>
</organism>
<sequence>MGKPKSGGKGLLIGAITAVVLLVLCGGVGVAGVLVLRNSGSVGNGGGTVRLEATSDNGDIALVAWRTSSDAGTEPGVSSPWSREIDISGETEVSMTVTDPGTITCKIIFDGVVKSEEQVTDGILLCSAHLQ</sequence>
<dbReference type="AlphaFoldDB" id="A0A7W7SNF2"/>
<evidence type="ECO:0000256" key="1">
    <source>
        <dbReference type="SAM" id="Phobius"/>
    </source>
</evidence>
<dbReference type="EMBL" id="JACHJW010000001">
    <property type="protein sequence ID" value="MBB4957846.1"/>
    <property type="molecule type" value="Genomic_DNA"/>
</dbReference>
<keyword evidence="1" id="KW-0812">Transmembrane</keyword>
<dbReference type="Proteomes" id="UP000578819">
    <property type="component" value="Unassembled WGS sequence"/>
</dbReference>
<name>A0A7W7SNF2_9ACTN</name>
<keyword evidence="1" id="KW-0472">Membrane</keyword>
<evidence type="ECO:0000313" key="3">
    <source>
        <dbReference type="Proteomes" id="UP000578819"/>
    </source>
</evidence>
<proteinExistence type="predicted"/>
<evidence type="ECO:0000313" key="2">
    <source>
        <dbReference type="EMBL" id="MBB4957846.1"/>
    </source>
</evidence>
<reference evidence="2 3" key="1">
    <citation type="submission" date="2020-08" db="EMBL/GenBank/DDBJ databases">
        <title>Sequencing the genomes of 1000 actinobacteria strains.</title>
        <authorList>
            <person name="Klenk H.-P."/>
        </authorList>
    </citation>
    <scope>NUCLEOTIDE SEQUENCE [LARGE SCALE GENOMIC DNA]</scope>
    <source>
        <strain evidence="2 3">DSM 45886</strain>
    </source>
</reference>
<keyword evidence="1" id="KW-1133">Transmembrane helix</keyword>
<dbReference type="InterPro" id="IPR038468">
    <property type="entry name" value="MmpS_C"/>
</dbReference>
<gene>
    <name evidence="2" type="ORF">FHR38_001579</name>
</gene>